<feature type="compositionally biased region" description="Polar residues" evidence="10">
    <location>
        <begin position="49"/>
        <end position="68"/>
    </location>
</feature>
<comment type="caution">
    <text evidence="13">The sequence shown here is derived from an EMBL/GenBank/DDBJ whole genome shotgun (WGS) entry which is preliminary data.</text>
</comment>
<feature type="compositionally biased region" description="Polar residues" evidence="10">
    <location>
        <begin position="638"/>
        <end position="660"/>
    </location>
</feature>
<proteinExistence type="inferred from homology"/>
<gene>
    <name evidence="13" type="ORF">Ocin01_02599</name>
</gene>
<dbReference type="GO" id="GO:0045944">
    <property type="term" value="P:positive regulation of transcription by RNA polymerase II"/>
    <property type="evidence" value="ECO:0007669"/>
    <property type="project" value="TreeGrafter"/>
</dbReference>
<feature type="region of interest" description="Disordered" evidence="10">
    <location>
        <begin position="46"/>
        <end position="80"/>
    </location>
</feature>
<feature type="region of interest" description="Disordered" evidence="10">
    <location>
        <begin position="518"/>
        <end position="542"/>
    </location>
</feature>
<evidence type="ECO:0000256" key="3">
    <source>
        <dbReference type="ARBA" id="ARBA00019618"/>
    </source>
</evidence>
<feature type="region of interest" description="Disordered" evidence="10">
    <location>
        <begin position="693"/>
        <end position="717"/>
    </location>
</feature>
<comment type="function">
    <text evidence="9">Component of the Mediator complex, a coactivator involved in regulated transcription of nearly all RNA polymerase II-dependent genes. Mediator functions as a bridge to convey information from gene-specific regulatory proteins to the basal RNA polymerase II transcription machinery. Mediator is recruited to promoters by direct interactions with regulatory proteins and serves as a scaffold for the assembly of a functional preinitiation complex with RNA polymerase II and the general transcription factors.</text>
</comment>
<feature type="region of interest" description="Disordered" evidence="10">
    <location>
        <begin position="1076"/>
        <end position="1112"/>
    </location>
</feature>
<dbReference type="STRING" id="48709.A0A1D2NFS0"/>
<feature type="compositionally biased region" description="Gly residues" evidence="10">
    <location>
        <begin position="2118"/>
        <end position="2127"/>
    </location>
</feature>
<keyword evidence="7 9" id="KW-0804">Transcription</keyword>
<keyword evidence="8 9" id="KW-0539">Nucleus</keyword>
<comment type="subunit">
    <text evidence="9">Component of the Mediator complex.</text>
</comment>
<feature type="compositionally biased region" description="Polar residues" evidence="10">
    <location>
        <begin position="895"/>
        <end position="908"/>
    </location>
</feature>
<feature type="region of interest" description="Disordered" evidence="10">
    <location>
        <begin position="813"/>
        <end position="839"/>
    </location>
</feature>
<dbReference type="EMBL" id="LJIJ01000056">
    <property type="protein sequence ID" value="ODN04072.1"/>
    <property type="molecule type" value="Genomic_DNA"/>
</dbReference>
<feature type="compositionally biased region" description="Low complexity" evidence="10">
    <location>
        <begin position="176"/>
        <end position="195"/>
    </location>
</feature>
<evidence type="ECO:0000259" key="12">
    <source>
        <dbReference type="Pfam" id="PF18296"/>
    </source>
</evidence>
<evidence type="ECO:0000256" key="7">
    <source>
        <dbReference type="ARBA" id="ARBA00023163"/>
    </source>
</evidence>
<keyword evidence="6 9" id="KW-0010">Activator</keyword>
<protein>
    <recommendedName>
        <fullName evidence="3 9">Mediator of RNA polymerase II transcription subunit 13</fullName>
    </recommendedName>
</protein>
<comment type="subcellular location">
    <subcellularLocation>
        <location evidence="1 9">Nucleus</location>
    </subcellularLocation>
</comment>
<feature type="region of interest" description="Disordered" evidence="10">
    <location>
        <begin position="464"/>
        <end position="484"/>
    </location>
</feature>
<dbReference type="GO" id="GO:0016592">
    <property type="term" value="C:mediator complex"/>
    <property type="evidence" value="ECO:0007669"/>
    <property type="project" value="InterPro"/>
</dbReference>
<evidence type="ECO:0000313" key="14">
    <source>
        <dbReference type="Proteomes" id="UP000094527"/>
    </source>
</evidence>
<accession>A0A1D2NFS0</accession>
<evidence type="ECO:0000256" key="9">
    <source>
        <dbReference type="RuleBase" id="RU364134"/>
    </source>
</evidence>
<feature type="region of interest" description="Disordered" evidence="10">
    <location>
        <begin position="311"/>
        <end position="353"/>
    </location>
</feature>
<feature type="compositionally biased region" description="Low complexity" evidence="10">
    <location>
        <begin position="469"/>
        <end position="484"/>
    </location>
</feature>
<dbReference type="InterPro" id="IPR009401">
    <property type="entry name" value="Med13_C"/>
</dbReference>
<organism evidence="13 14">
    <name type="scientific">Orchesella cincta</name>
    <name type="common">Springtail</name>
    <name type="synonym">Podura cincta</name>
    <dbReference type="NCBI Taxonomy" id="48709"/>
    <lineage>
        <taxon>Eukaryota</taxon>
        <taxon>Metazoa</taxon>
        <taxon>Ecdysozoa</taxon>
        <taxon>Arthropoda</taxon>
        <taxon>Hexapoda</taxon>
        <taxon>Collembola</taxon>
        <taxon>Entomobryomorpha</taxon>
        <taxon>Entomobryoidea</taxon>
        <taxon>Orchesellidae</taxon>
        <taxon>Orchesellinae</taxon>
        <taxon>Orchesella</taxon>
    </lineage>
</organism>
<evidence type="ECO:0000256" key="10">
    <source>
        <dbReference type="SAM" id="MobiDB-lite"/>
    </source>
</evidence>
<dbReference type="PANTHER" id="PTHR48249">
    <property type="entry name" value="MEDIATOR OF RNA POLYMERASE II TRANSCRIPTION SUBUNIT 13"/>
    <property type="match status" value="1"/>
</dbReference>
<keyword evidence="14" id="KW-1185">Reference proteome</keyword>
<feature type="region of interest" description="Disordered" evidence="10">
    <location>
        <begin position="1619"/>
        <end position="1675"/>
    </location>
</feature>
<keyword evidence="5 9" id="KW-0805">Transcription regulation</keyword>
<feature type="compositionally biased region" description="Low complexity" evidence="10">
    <location>
        <begin position="314"/>
        <end position="328"/>
    </location>
</feature>
<feature type="compositionally biased region" description="Low complexity" evidence="10">
    <location>
        <begin position="519"/>
        <end position="533"/>
    </location>
</feature>
<evidence type="ECO:0000256" key="1">
    <source>
        <dbReference type="ARBA" id="ARBA00004123"/>
    </source>
</evidence>
<feature type="compositionally biased region" description="Pro residues" evidence="10">
    <location>
        <begin position="1099"/>
        <end position="1110"/>
    </location>
</feature>
<name>A0A1D2NFS0_ORCCI</name>
<dbReference type="OMA" id="SPYAIQY"/>
<sequence length="2259" mass="246181">MNNPVPDFAFLTLFLGVMRGQQGHAKVTWRQAVALASRPFLMRLERSPNARQTASLSVSDPSASATKPEQTHPHTKPSDFQCVWRHRGERAAPGRTQQEQLTTWPPQFNHRPANDVAQFTSDQLIPTPAFTRRENELGPAAPSDTRRQRVQPHSHQAAGQGFPASLSPMTSHSQQSSLFNSTNANNSSSNANGPSLSGPKELWIFWYGEEPELSSLVHSNLLKSESEQGSWENVCMSVDVRQHPSVKRVSKQQLVVCQAPSQTVPVILAPYGLAGTLTGVGYRMSDPGTHKILEEWKQFYPVEAALKAPTYDVSTSTSTHGPHSSPHSATNGANNQQQQQQASPGVNQGAPALSSAGIPPVLEVIVGGVRMRYPSCYVLCTELDELPRSLETNSSNTSSNAPVALKTKTSPNKGVKDSETATCPAVKSPGRPQGTLTISRKVDKVEGLLPERVWQETILPSQPLAKIPSSNDQSSTLSSSEQANSANTTNICDTAGQWDFVDPTKKLGCACSKCKRPSGSKGMMSGSQSTKSGTKVKKSTFHKRSVQQLTQIEGWATHWSLTEETINSATNTNQQMVNGPIKTENQGINQQSANRVNAPPGTPVGGPPSYKTAPLGMAGEGPGASPASVAPSPLATPRSQPASVSQPEPTMPTLSPQPCSSEKPPVQTPDNGGPKSVSSLSNQVYSPAVTSFDGAKAEPTDQGNAAGGNAGNNDAPILESSAHVNNASSVTLVSGIPSGRENGLKFLKRPVLPSKEYETLLVEENANQPSETLYDYTSMEAWLNHPVKRMKASEGNSLTSMYSWGWGLRKNSDSIHGSGSEERSHSRKRKADPYEFDDENHQIPLVNLDGFKRNGIKEEEKSPFCQGESGSKGVAGNLFTNEGLQPSFRDLDQIFDNSDTSSDETFQVPTPPGSNKPANLLEDANLPSLTCTGGTKSKSGLNILRPEELSKMFPTPPSQPEHNPIASPCGLQTDNPSLEGLSDPSICIRRTQDGYPVLGSPPDDTMEVRIESNLFLKSGTQQSLRMHYQDWSYVFKPATVYKMLGSSKYSPLSTLPSQKEPPLPLSGSILLYKASWQSPPQSSTAPPATTSAPTQVQIPHPPNPVTPNIPNPLHLRPGLSPISPVPTSIRGTPFDLGSPPSNNMYLKQGPHGPNTHNSMPNHPGHHIYGSRGPEAHALVVNLSLSDSVIGLFRDHNFDSCTMCVCNANNKIIGNIRGSEMGIYVQDTSPEEEAVRCNCGFSASANRRLAHRSGLFYEDEYEITTSSLAPLALPSDEWYERKKQSLLLLDPKYTNAVALSSDRDLTAASNIVDTIPPYLLEMLKEQCILLFGSSTASRFTGEVINNGWSDWQINYLENLDANRAALIALEHGRSIMIEASGRSGYSRLPEDMIPIKNSVNLLHKWQFLWVRGPKSSQDIMNVMKALHPLLQDAVHAKAWDAQYTVSGPLTWRQFHRLAGRGTDDRCEPQPIPSILVGSEKDWLSLSPLAIRFWEKLLLEPYAYPRDVAYIVVCPDSDVIIHRVKTFFREFSSMYEVCQLGKHCPVTKVLQDGIVRVGKTAATRLASEPLDEWFSMLPDIPVASILKLYAKVCKHFLAHKLSTISLDQSLFDASYHNQNSQSRVYSQDRPTPSPKMPPPGTEPGMMPQGPPTPKTEYEAEPPKECQAQENPDDDERDPPALVVYFIEPCGFRSDNDDLHRMVSLGLLRCFASMVNGLPELIKNNITLQVLSLEDILNLGNTTLETRLKNDQMRAMALTVYSQCRRLLVHQNNVKSLTGFGPAAAAELFIKSKDEKKKGSYRLYTPPYILAPTKEKVSEGVEWLNGLQGHTVGGMVSSGLALNAGNPPLPTASSVLYVAYCLSEDQRWLLASATDERGELLETTTISIYVPNRSKRRKASARKHGLQKLMDFILGVMSTGVQPWRLVVGRLGRIGHGELESWSTLLSRKSLLRASNQLKIACHQCSLQYPADTPCVLSACLVSLEPDSCLRLMPDLFTPDERFSASGTTGSLSTPQDVSCTHILVFPTSATTQSSQTAFQEQHINGPDLGDEDLLFINVQEDMSDGIDGMQDLQLGDIFSWADTGPGAPSPVGSPRRDSASQPGSPGGIGASGRQSPFQSGGQGRTGGRGDSGEELGTLLQQPLALGYFVSTAPSGKLPNWFWSSCPQRSIENGAAVFLKSALHLHSHNILHNIDDPLQQQSNAKQHPLDSQFTTDVLRFVLEGYNALSWLCLDPVTHDRKSCLPVHIQKLLQLYYTITTLV</sequence>
<dbReference type="Pfam" id="PF06333">
    <property type="entry name" value="Med13_C"/>
    <property type="match status" value="1"/>
</dbReference>
<feature type="compositionally biased region" description="Low complexity" evidence="10">
    <location>
        <begin position="623"/>
        <end position="637"/>
    </location>
</feature>
<feature type="region of interest" description="Disordered" evidence="10">
    <location>
        <begin position="2076"/>
        <end position="2132"/>
    </location>
</feature>
<feature type="region of interest" description="Disordered" evidence="10">
    <location>
        <begin position="126"/>
        <end position="195"/>
    </location>
</feature>
<dbReference type="InterPro" id="IPR041285">
    <property type="entry name" value="MID_MedPIWI"/>
</dbReference>
<dbReference type="InterPro" id="IPR051139">
    <property type="entry name" value="Mediator_complx_sub13"/>
</dbReference>
<dbReference type="Pfam" id="PF18296">
    <property type="entry name" value="MID_MedPIWI"/>
    <property type="match status" value="1"/>
</dbReference>
<comment type="similarity">
    <text evidence="2 9">Belongs to the Mediator complex subunit 13 family.</text>
</comment>
<feature type="compositionally biased region" description="Low complexity" evidence="10">
    <location>
        <begin position="1076"/>
        <end position="1097"/>
    </location>
</feature>
<feature type="region of interest" description="Disordered" evidence="10">
    <location>
        <begin position="592"/>
        <end position="680"/>
    </location>
</feature>
<dbReference type="OrthoDB" id="103819at2759"/>
<feature type="region of interest" description="Disordered" evidence="10">
    <location>
        <begin position="893"/>
        <end position="921"/>
    </location>
</feature>
<evidence type="ECO:0000256" key="2">
    <source>
        <dbReference type="ARBA" id="ARBA00009354"/>
    </source>
</evidence>
<evidence type="ECO:0000256" key="6">
    <source>
        <dbReference type="ARBA" id="ARBA00023159"/>
    </source>
</evidence>
<feature type="region of interest" description="Disordered" evidence="10">
    <location>
        <begin position="390"/>
        <end position="435"/>
    </location>
</feature>
<feature type="compositionally biased region" description="Pro residues" evidence="10">
    <location>
        <begin position="1629"/>
        <end position="1639"/>
    </location>
</feature>
<dbReference type="PANTHER" id="PTHR48249:SF3">
    <property type="entry name" value="MEDIATOR OF RNA POLYMERASE II TRANSCRIPTION SUBUNIT 13"/>
    <property type="match status" value="1"/>
</dbReference>
<evidence type="ECO:0000256" key="4">
    <source>
        <dbReference type="ARBA" id="ARBA00022491"/>
    </source>
</evidence>
<feature type="domain" description="MID" evidence="12">
    <location>
        <begin position="1504"/>
        <end position="1763"/>
    </location>
</feature>
<dbReference type="GO" id="GO:0003713">
    <property type="term" value="F:transcription coactivator activity"/>
    <property type="evidence" value="ECO:0007669"/>
    <property type="project" value="TreeGrafter"/>
</dbReference>
<evidence type="ECO:0000256" key="8">
    <source>
        <dbReference type="ARBA" id="ARBA00023242"/>
    </source>
</evidence>
<evidence type="ECO:0000313" key="13">
    <source>
        <dbReference type="EMBL" id="ODN04072.1"/>
    </source>
</evidence>
<keyword evidence="4 9" id="KW-0678">Repressor</keyword>
<feature type="domain" description="Mediator complex subunit Med13 C-terminal" evidence="11">
    <location>
        <begin position="1845"/>
        <end position="2246"/>
    </location>
</feature>
<reference evidence="13 14" key="1">
    <citation type="journal article" date="2016" name="Genome Biol. Evol.">
        <title>Gene Family Evolution Reflects Adaptation to Soil Environmental Stressors in the Genome of the Collembolan Orchesella cincta.</title>
        <authorList>
            <person name="Faddeeva-Vakhrusheva A."/>
            <person name="Derks M.F."/>
            <person name="Anvar S.Y."/>
            <person name="Agamennone V."/>
            <person name="Suring W."/>
            <person name="Smit S."/>
            <person name="van Straalen N.M."/>
            <person name="Roelofs D."/>
        </authorList>
    </citation>
    <scope>NUCLEOTIDE SEQUENCE [LARGE SCALE GENOMIC DNA]</scope>
    <source>
        <tissue evidence="13">Mixed pool</tissue>
    </source>
</reference>
<dbReference type="Proteomes" id="UP000094527">
    <property type="component" value="Unassembled WGS sequence"/>
</dbReference>
<evidence type="ECO:0000256" key="5">
    <source>
        <dbReference type="ARBA" id="ARBA00023015"/>
    </source>
</evidence>
<evidence type="ECO:0000259" key="11">
    <source>
        <dbReference type="Pfam" id="PF06333"/>
    </source>
</evidence>
<feature type="region of interest" description="Disordered" evidence="10">
    <location>
        <begin position="954"/>
        <end position="984"/>
    </location>
</feature>